<dbReference type="PANTHER" id="PTHR37943">
    <property type="entry name" value="PROTEIN VES"/>
    <property type="match status" value="1"/>
</dbReference>
<dbReference type="STRING" id="1526658.BHK69_10300"/>
<dbReference type="SUPFAM" id="SSF51182">
    <property type="entry name" value="RmlC-like cupins"/>
    <property type="match status" value="1"/>
</dbReference>
<keyword evidence="2" id="KW-1185">Reference proteome</keyword>
<dbReference type="InterPro" id="IPR011051">
    <property type="entry name" value="RmlC_Cupin_sf"/>
</dbReference>
<dbReference type="EMBL" id="CP017147">
    <property type="protein sequence ID" value="AOO80800.1"/>
    <property type="molecule type" value="Genomic_DNA"/>
</dbReference>
<dbReference type="AlphaFoldDB" id="A0A1D7U0A5"/>
<evidence type="ECO:0000313" key="2">
    <source>
        <dbReference type="Proteomes" id="UP000094969"/>
    </source>
</evidence>
<dbReference type="Pfam" id="PF05962">
    <property type="entry name" value="HutD"/>
    <property type="match status" value="1"/>
</dbReference>
<organism evidence="1 2">
    <name type="scientific">Bosea vaviloviae</name>
    <dbReference type="NCBI Taxonomy" id="1526658"/>
    <lineage>
        <taxon>Bacteria</taxon>
        <taxon>Pseudomonadati</taxon>
        <taxon>Pseudomonadota</taxon>
        <taxon>Alphaproteobacteria</taxon>
        <taxon>Hyphomicrobiales</taxon>
        <taxon>Boseaceae</taxon>
        <taxon>Bosea</taxon>
    </lineage>
</organism>
<sequence>MRLIRASECRAMPWKNGGGTTTEIAVHPQGASLDAFDWRISMAHVGGDGPFSSFPGIDRTLAVLRGNGIRLAFSDGETITLDRQTKPFAFAADRAVAGQLVAGPIDDLNVMSRRGGWAHAMRRLTGPGPHALEAHAGLLVLVAHAGGWAVTAARRTEALAPGDSALLESPGNVELSADNPESEIFAITLQPMS</sequence>
<dbReference type="PANTHER" id="PTHR37943:SF1">
    <property type="entry name" value="PROTEIN VES"/>
    <property type="match status" value="1"/>
</dbReference>
<dbReference type="Proteomes" id="UP000094969">
    <property type="component" value="Chromosome"/>
</dbReference>
<protein>
    <recommendedName>
        <fullName evidence="3">HutD-family protein</fullName>
    </recommendedName>
</protein>
<name>A0A1D7U0A5_9HYPH</name>
<dbReference type="Gene3D" id="2.60.120.10">
    <property type="entry name" value="Jelly Rolls"/>
    <property type="match status" value="1"/>
</dbReference>
<proteinExistence type="predicted"/>
<dbReference type="OrthoDB" id="9800082at2"/>
<evidence type="ECO:0000313" key="1">
    <source>
        <dbReference type="EMBL" id="AOO80800.1"/>
    </source>
</evidence>
<accession>A0A1D7U0A5</accession>
<dbReference type="InterPro" id="IPR014710">
    <property type="entry name" value="RmlC-like_jellyroll"/>
</dbReference>
<dbReference type="InterPro" id="IPR010282">
    <property type="entry name" value="Uncharacterised_HutD/Ves"/>
</dbReference>
<reference evidence="1 2" key="1">
    <citation type="journal article" date="2015" name="Antonie Van Leeuwenhoek">
        <title>Bosea vaviloviae sp. nov., a new species of slow-growing rhizobia isolated from nodules of the relict species Vavilovia formosa (Stev.) Fed.</title>
        <authorList>
            <person name="Safronova V.I."/>
            <person name="Kuznetsova I.G."/>
            <person name="Sazanova A.L."/>
            <person name="Kimeklis A.K."/>
            <person name="Belimov A.A."/>
            <person name="Andronov E.E."/>
            <person name="Pinaev A.G."/>
            <person name="Chizhevskaya E.P."/>
            <person name="Pukhaev A.R."/>
            <person name="Popov K.P."/>
            <person name="Willems A."/>
            <person name="Tikhonovich I.A."/>
        </authorList>
    </citation>
    <scope>NUCLEOTIDE SEQUENCE [LARGE SCALE GENOMIC DNA]</scope>
    <source>
        <strain evidence="1 2">Vaf18</strain>
    </source>
</reference>
<gene>
    <name evidence="1" type="ORF">BHK69_10300</name>
</gene>
<dbReference type="KEGG" id="bvv:BHK69_10300"/>
<dbReference type="CDD" id="cd20293">
    <property type="entry name" value="cupin_HutD_N"/>
    <property type="match status" value="1"/>
</dbReference>
<evidence type="ECO:0008006" key="3">
    <source>
        <dbReference type="Google" id="ProtNLM"/>
    </source>
</evidence>